<evidence type="ECO:0000256" key="1">
    <source>
        <dbReference type="SAM" id="SignalP"/>
    </source>
</evidence>
<organism evidence="2 3">
    <name type="scientific">Scylla paramamosain</name>
    <name type="common">Mud crab</name>
    <dbReference type="NCBI Taxonomy" id="85552"/>
    <lineage>
        <taxon>Eukaryota</taxon>
        <taxon>Metazoa</taxon>
        <taxon>Ecdysozoa</taxon>
        <taxon>Arthropoda</taxon>
        <taxon>Crustacea</taxon>
        <taxon>Multicrustacea</taxon>
        <taxon>Malacostraca</taxon>
        <taxon>Eumalacostraca</taxon>
        <taxon>Eucarida</taxon>
        <taxon>Decapoda</taxon>
        <taxon>Pleocyemata</taxon>
        <taxon>Brachyura</taxon>
        <taxon>Eubrachyura</taxon>
        <taxon>Portunoidea</taxon>
        <taxon>Portunidae</taxon>
        <taxon>Portuninae</taxon>
        <taxon>Scylla</taxon>
    </lineage>
</organism>
<reference evidence="2 3" key="1">
    <citation type="submission" date="2023-03" db="EMBL/GenBank/DDBJ databases">
        <title>High-quality genome of Scylla paramamosain provides insights in environmental adaptation.</title>
        <authorList>
            <person name="Zhang L."/>
        </authorList>
    </citation>
    <scope>NUCLEOTIDE SEQUENCE [LARGE SCALE GENOMIC DNA]</scope>
    <source>
        <strain evidence="2">LZ_2023a</strain>
        <tissue evidence="2">Muscle</tissue>
    </source>
</reference>
<comment type="caution">
    <text evidence="2">The sequence shown here is derived from an EMBL/GenBank/DDBJ whole genome shotgun (WGS) entry which is preliminary data.</text>
</comment>
<proteinExistence type="predicted"/>
<dbReference type="EMBL" id="JARAKH010000043">
    <property type="protein sequence ID" value="KAK8379675.1"/>
    <property type="molecule type" value="Genomic_DNA"/>
</dbReference>
<dbReference type="InterPro" id="IPR029058">
    <property type="entry name" value="AB_hydrolase_fold"/>
</dbReference>
<name>A0AAW0SWK8_SCYPA</name>
<dbReference type="SUPFAM" id="SSF53474">
    <property type="entry name" value="alpha/beta-Hydrolases"/>
    <property type="match status" value="1"/>
</dbReference>
<dbReference type="AlphaFoldDB" id="A0AAW0SWK8"/>
<keyword evidence="1" id="KW-0732">Signal</keyword>
<evidence type="ECO:0000313" key="2">
    <source>
        <dbReference type="EMBL" id="KAK8379675.1"/>
    </source>
</evidence>
<feature type="signal peptide" evidence="1">
    <location>
        <begin position="1"/>
        <end position="26"/>
    </location>
</feature>
<dbReference type="Proteomes" id="UP001487740">
    <property type="component" value="Unassembled WGS sequence"/>
</dbReference>
<evidence type="ECO:0000313" key="3">
    <source>
        <dbReference type="Proteomes" id="UP001487740"/>
    </source>
</evidence>
<accession>A0AAW0SWK8</accession>
<keyword evidence="3" id="KW-1185">Reference proteome</keyword>
<gene>
    <name evidence="2" type="ORF">O3P69_019575</name>
</gene>
<protein>
    <recommendedName>
        <fullName evidence="4">Triacylglycerol lipase</fullName>
    </recommendedName>
</protein>
<dbReference type="PANTHER" id="PTHR11005">
    <property type="entry name" value="LYSOSOMAL ACID LIPASE-RELATED"/>
    <property type="match status" value="1"/>
</dbReference>
<sequence>MARLAGLVPALLALWCAMLAFQGVHPLPRTFHPRRFLRALRSGGAETNWKNLTTADIVTENGYPAETHQFVMNTPDKALAYVLADAGYDVWLTNARGNTYSRAHVSLDP</sequence>
<evidence type="ECO:0008006" key="4">
    <source>
        <dbReference type="Google" id="ProtNLM"/>
    </source>
</evidence>
<feature type="chain" id="PRO_5043732389" description="Triacylglycerol lipase" evidence="1">
    <location>
        <begin position="27"/>
        <end position="109"/>
    </location>
</feature>
<dbReference type="Gene3D" id="3.40.50.1820">
    <property type="entry name" value="alpha/beta hydrolase"/>
    <property type="match status" value="1"/>
</dbReference>